<dbReference type="Gene3D" id="1.25.40.10">
    <property type="entry name" value="Tetratricopeptide repeat domain"/>
    <property type="match status" value="1"/>
</dbReference>
<reference evidence="1" key="1">
    <citation type="submission" date="2020-06" db="EMBL/GenBank/DDBJ databases">
        <authorList>
            <person name="Onetto C."/>
        </authorList>
    </citation>
    <scope>NUCLEOTIDE SEQUENCE</scope>
</reference>
<dbReference type="InterPro" id="IPR011990">
    <property type="entry name" value="TPR-like_helical_dom_sf"/>
</dbReference>
<evidence type="ECO:0000313" key="2">
    <source>
        <dbReference type="Proteomes" id="UP000745764"/>
    </source>
</evidence>
<gene>
    <name evidence="1" type="ORF">AWRI4620_LOCUS1668</name>
</gene>
<proteinExistence type="predicted"/>
<dbReference type="AlphaFoldDB" id="A0A9N8KAL4"/>
<evidence type="ECO:0008006" key="3">
    <source>
        <dbReference type="Google" id="ProtNLM"/>
    </source>
</evidence>
<dbReference type="OrthoDB" id="185373at2759"/>
<protein>
    <recommendedName>
        <fullName evidence="3">Pentatricopeptide repeat protein</fullName>
    </recommendedName>
</protein>
<name>A0A9N8KAL4_9PEZI</name>
<sequence>MLRASTLHKAGALAKHGLAVATRPELAPAPSRLSALALTRPELAPALSRLSALALTRPLRSYATTPKHIRKRQKAALEAERPPPFLRHVELLRDALNANNIPQIASAYNVLRNKLPLGEQDVADIAKSLHTSLRLLSSSVRQTRIPAELNDLTDLLVLDIQAKVLPPSYDAHLHLLSFYKESAAYDKGTAFWSWLVKQDDDYVNANLYGVALELFAFQGRPAEDTEQLYEKALARFPGVFLHYHLAHNAVVADRRQPNVIFGIPKALLQGILTARILRGDAKNAYLTLDTTMRLFPAKLPARFVTLFVQERPVDEAYKVFMLACQAGASPGHDALKILLTRLRKIAATEPIKNAAILRAMITICYAHTASGAPLHNKSLNELVIAITGLLKDHAYTKMSSDQLRPITNAISTLLSDLFGIWASQNSPPGIASFNSMIANLAGRGRRQDIIDHALEAMEHYSLKANTVTFRSILAAAGEMGDPEAIRSAWTDLVANRIEKGAALELVDWQNLLNATRRVNDPDYLQQQLVNFQQIVPPHILDRMNTALQAGNFSRQLNPDKDNTSNDTKTISRSMKILELLKRDVTYLSEHVRLGRNFYTEPVSLSLLKTSSVYANVPEEYIRTVYDEMTTDSSTAQNLLPSSIYEPKIGAEQEAETEVEAEAEAEAEERAPAMSPTGYPLDELRYQNWKTVNQLLFDAKLHDKEYMDAVDDAIKRGTSPPSRDTELSNVPTIDEFVGLSDSAVKSTDNIQSTNGGKQMTLDEFGEKIFELRGRKA</sequence>
<organism evidence="1 2">
    <name type="scientific">Aureobasidium uvarum</name>
    <dbReference type="NCBI Taxonomy" id="2773716"/>
    <lineage>
        <taxon>Eukaryota</taxon>
        <taxon>Fungi</taxon>
        <taxon>Dikarya</taxon>
        <taxon>Ascomycota</taxon>
        <taxon>Pezizomycotina</taxon>
        <taxon>Dothideomycetes</taxon>
        <taxon>Dothideomycetidae</taxon>
        <taxon>Dothideales</taxon>
        <taxon>Saccotheciaceae</taxon>
        <taxon>Aureobasidium</taxon>
    </lineage>
</organism>
<dbReference type="EMBL" id="CAINUL010000002">
    <property type="protein sequence ID" value="CAD0107413.1"/>
    <property type="molecule type" value="Genomic_DNA"/>
</dbReference>
<dbReference type="Proteomes" id="UP000745764">
    <property type="component" value="Unassembled WGS sequence"/>
</dbReference>
<comment type="caution">
    <text evidence="1">The sequence shown here is derived from an EMBL/GenBank/DDBJ whole genome shotgun (WGS) entry which is preliminary data.</text>
</comment>
<keyword evidence="2" id="KW-1185">Reference proteome</keyword>
<accession>A0A9N8KAL4</accession>
<evidence type="ECO:0000313" key="1">
    <source>
        <dbReference type="EMBL" id="CAD0107413.1"/>
    </source>
</evidence>